<dbReference type="EMBL" id="FNSN01000003">
    <property type="protein sequence ID" value="SEC06304.1"/>
    <property type="molecule type" value="Genomic_DNA"/>
</dbReference>
<evidence type="ECO:0000313" key="4">
    <source>
        <dbReference type="Proteomes" id="UP000182652"/>
    </source>
</evidence>
<feature type="transmembrane region" description="Helical" evidence="2">
    <location>
        <begin position="12"/>
        <end position="30"/>
    </location>
</feature>
<keyword evidence="2" id="KW-0812">Transmembrane</keyword>
<dbReference type="STRING" id="156980.SAMN04489745_1963"/>
<proteinExistence type="predicted"/>
<protein>
    <submittedName>
        <fullName evidence="3">Uncharacterized protein</fullName>
    </submittedName>
</protein>
<dbReference type="AlphaFoldDB" id="A0A1H4PGG0"/>
<dbReference type="Proteomes" id="UP000182652">
    <property type="component" value="Unassembled WGS sequence"/>
</dbReference>
<keyword evidence="4" id="KW-1185">Reference proteome</keyword>
<dbReference type="RefSeq" id="WP_066212169.1">
    <property type="nucleotide sequence ID" value="NZ_FNSN01000003.1"/>
</dbReference>
<organism evidence="3 4">
    <name type="scientific">Arthrobacter woluwensis</name>
    <dbReference type="NCBI Taxonomy" id="156980"/>
    <lineage>
        <taxon>Bacteria</taxon>
        <taxon>Bacillati</taxon>
        <taxon>Actinomycetota</taxon>
        <taxon>Actinomycetes</taxon>
        <taxon>Micrococcales</taxon>
        <taxon>Micrococcaceae</taxon>
        <taxon>Arthrobacter</taxon>
    </lineage>
</organism>
<keyword evidence="2" id="KW-0472">Membrane</keyword>
<name>A0A1H4PGG0_9MICC</name>
<keyword evidence="2" id="KW-1133">Transmembrane helix</keyword>
<accession>A0A1H4PGG0</accession>
<gene>
    <name evidence="3" type="ORF">SAMN04489745_1963</name>
</gene>
<feature type="region of interest" description="Disordered" evidence="1">
    <location>
        <begin position="45"/>
        <end position="75"/>
    </location>
</feature>
<sequence>MQPILDFIGHYWWLVFVFGGVGAGWARRMSQIGEKRHQRRLEIERIRAGNAGTPPGVESSGDASDGQQKPAPSPAQDLARLLADHDSLNARWLDYELDVAKMIDFPGMSDVREPLTVEYLKAKRRADSLRPVGQEELSREDLDVYREAVLAYGHAFDVAERNAQRVKDAAFSAEERERLSRARQLLNIAVDPGSTAPERQAAYRRVRKELDGLLAVPQTAFSALERQIAAALDPSRRPAPEEHPG</sequence>
<evidence type="ECO:0000256" key="1">
    <source>
        <dbReference type="SAM" id="MobiDB-lite"/>
    </source>
</evidence>
<evidence type="ECO:0000313" key="3">
    <source>
        <dbReference type="EMBL" id="SEC06304.1"/>
    </source>
</evidence>
<evidence type="ECO:0000256" key="2">
    <source>
        <dbReference type="SAM" id="Phobius"/>
    </source>
</evidence>
<reference evidence="3 4" key="1">
    <citation type="submission" date="2016-10" db="EMBL/GenBank/DDBJ databases">
        <authorList>
            <person name="de Groot N.N."/>
        </authorList>
    </citation>
    <scope>NUCLEOTIDE SEQUENCE [LARGE SCALE GENOMIC DNA]</scope>
    <source>
        <strain evidence="3 4">DSM 10495</strain>
    </source>
</reference>